<dbReference type="PANTHER" id="PTHR35007:SF3">
    <property type="entry name" value="POSSIBLE CONSERVED ALANINE RICH MEMBRANE PROTEIN"/>
    <property type="match status" value="1"/>
</dbReference>
<evidence type="ECO:0000256" key="1">
    <source>
        <dbReference type="ARBA" id="ARBA00004651"/>
    </source>
</evidence>
<keyword evidence="2" id="KW-1003">Cell membrane</keyword>
<dbReference type="PANTHER" id="PTHR35007">
    <property type="entry name" value="INTEGRAL MEMBRANE PROTEIN-RELATED"/>
    <property type="match status" value="1"/>
</dbReference>
<dbReference type="EMBL" id="LFOD01000005">
    <property type="protein sequence ID" value="KMV18865.1"/>
    <property type="molecule type" value="Genomic_DNA"/>
</dbReference>
<dbReference type="RefSeq" id="WP_047036288.1">
    <property type="nucleotide sequence ID" value="NZ_LFOD01000005.1"/>
</dbReference>
<keyword evidence="3" id="KW-0812">Transmembrane</keyword>
<evidence type="ECO:0000256" key="3">
    <source>
        <dbReference type="ARBA" id="ARBA00022692"/>
    </source>
</evidence>
<dbReference type="GO" id="GO:0005886">
    <property type="term" value="C:plasma membrane"/>
    <property type="evidence" value="ECO:0007669"/>
    <property type="project" value="UniProtKB-SubCell"/>
</dbReference>
<dbReference type="Proteomes" id="UP000037594">
    <property type="component" value="Unassembled WGS sequence"/>
</dbReference>
<proteinExistence type="predicted"/>
<dbReference type="InterPro" id="IPR018076">
    <property type="entry name" value="T2SS_GspF_dom"/>
</dbReference>
<evidence type="ECO:0000256" key="2">
    <source>
        <dbReference type="ARBA" id="ARBA00022475"/>
    </source>
</evidence>
<dbReference type="OrthoDB" id="3267562at2"/>
<evidence type="ECO:0000259" key="6">
    <source>
        <dbReference type="Pfam" id="PF00482"/>
    </source>
</evidence>
<protein>
    <submittedName>
        <fullName evidence="7">Pilus assembly protein TadC</fullName>
    </submittedName>
</protein>
<keyword evidence="5" id="KW-0472">Membrane</keyword>
<evidence type="ECO:0000313" key="7">
    <source>
        <dbReference type="EMBL" id="KMV18865.1"/>
    </source>
</evidence>
<dbReference type="Pfam" id="PF00482">
    <property type="entry name" value="T2SSF"/>
    <property type="match status" value="1"/>
</dbReference>
<keyword evidence="4" id="KW-1133">Transmembrane helix</keyword>
<name>A0A0J8UES9_9MYCO</name>
<dbReference type="PATRIC" id="fig|451644.5.peg.1683"/>
<feature type="domain" description="Type II secretion system protein GspF" evidence="6">
    <location>
        <begin position="51"/>
        <end position="177"/>
    </location>
</feature>
<gene>
    <name evidence="7" type="ORF">ACT17_08180</name>
</gene>
<comment type="subcellular location">
    <subcellularLocation>
        <location evidence="1">Cell membrane</location>
        <topology evidence="1">Multi-pass membrane protein</topology>
    </subcellularLocation>
</comment>
<evidence type="ECO:0000256" key="5">
    <source>
        <dbReference type="ARBA" id="ARBA00023136"/>
    </source>
</evidence>
<sequence>MNWVALLLAAALLVGGDPALVRNRAAPTPRRRADALRVPADGPLAAASTFDLFAACLAAGLAVSTAAAAVTPSAPPPLATVLRRAAELLALGADPARAWAGSTDGNALVAQDKNADALLRLARRSAASGSALADAVAELAVQTRHEAATSADAVAERASVLVAGPLGLCYLPAFLCLGVIPVVVGLAGDVLGSGLL</sequence>
<organism evidence="7 8">
    <name type="scientific">Mycolicibacterium conceptionense</name>
    <dbReference type="NCBI Taxonomy" id="451644"/>
    <lineage>
        <taxon>Bacteria</taxon>
        <taxon>Bacillati</taxon>
        <taxon>Actinomycetota</taxon>
        <taxon>Actinomycetes</taxon>
        <taxon>Mycobacteriales</taxon>
        <taxon>Mycobacteriaceae</taxon>
        <taxon>Mycolicibacterium</taxon>
    </lineage>
</organism>
<accession>A0A0J8UES9</accession>
<evidence type="ECO:0000313" key="8">
    <source>
        <dbReference type="Proteomes" id="UP000037594"/>
    </source>
</evidence>
<comment type="caution">
    <text evidence="7">The sequence shown here is derived from an EMBL/GenBank/DDBJ whole genome shotgun (WGS) entry which is preliminary data.</text>
</comment>
<reference evidence="7 8" key="1">
    <citation type="submission" date="2015-06" db="EMBL/GenBank/DDBJ databases">
        <title>Genome sequence of Mycobacterium conceptionense strain MLE.</title>
        <authorList>
            <person name="Greninger A.L."/>
            <person name="Cunningham G."/>
            <person name="Chiu C.Y."/>
            <person name="Miller S."/>
        </authorList>
    </citation>
    <scope>NUCLEOTIDE SEQUENCE [LARGE SCALE GENOMIC DNA]</scope>
    <source>
        <strain evidence="7 8">MLE</strain>
    </source>
</reference>
<evidence type="ECO:0000256" key="4">
    <source>
        <dbReference type="ARBA" id="ARBA00022989"/>
    </source>
</evidence>
<dbReference type="AlphaFoldDB" id="A0A0J8UES9"/>